<dbReference type="OrthoDB" id="1495225at2"/>
<dbReference type="Pfam" id="PF05402">
    <property type="entry name" value="PqqD"/>
    <property type="match status" value="1"/>
</dbReference>
<keyword evidence="2" id="KW-1185">Reference proteome</keyword>
<evidence type="ECO:0000313" key="1">
    <source>
        <dbReference type="EMBL" id="PYZ94646.1"/>
    </source>
</evidence>
<dbReference type="EMBL" id="PDOD01000001">
    <property type="protein sequence ID" value="PYZ94646.1"/>
    <property type="molecule type" value="Genomic_DNA"/>
</dbReference>
<dbReference type="Proteomes" id="UP000248214">
    <property type="component" value="Unassembled WGS sequence"/>
</dbReference>
<sequence length="99" mass="11431">MLNQSAVDLTHYISQKEGNIVSDMDGEKVMLSVNNGKYYNLGVMGGEIWDMLHQPISIELIVEELLNRYDVDYEQCKHQVLTFLDKLRDESLIEITPNK</sequence>
<dbReference type="RefSeq" id="WP_110608280.1">
    <property type="nucleotide sequence ID" value="NZ_PDOD01000001.1"/>
</dbReference>
<dbReference type="Gene3D" id="1.10.10.1150">
    <property type="entry name" value="Coenzyme PQQ synthesis protein D (PqqD)"/>
    <property type="match status" value="1"/>
</dbReference>
<dbReference type="InterPro" id="IPR008792">
    <property type="entry name" value="PQQD"/>
</dbReference>
<proteinExistence type="predicted"/>
<dbReference type="NCBIfam" id="NF033536">
    <property type="entry name" value="lasso_PqqD_Bac"/>
    <property type="match status" value="1"/>
</dbReference>
<gene>
    <name evidence="1" type="ORF">CR194_03710</name>
</gene>
<evidence type="ECO:0000313" key="2">
    <source>
        <dbReference type="Proteomes" id="UP000248214"/>
    </source>
</evidence>
<comment type="caution">
    <text evidence="1">The sequence shown here is derived from an EMBL/GenBank/DDBJ whole genome shotgun (WGS) entry which is preliminary data.</text>
</comment>
<dbReference type="AlphaFoldDB" id="A0A323TKM0"/>
<name>A0A323TKM0_9BACI</name>
<accession>A0A323TKM0</accession>
<organism evidence="1 2">
    <name type="scientific">Salipaludibacillus keqinensis</name>
    <dbReference type="NCBI Taxonomy" id="2045207"/>
    <lineage>
        <taxon>Bacteria</taxon>
        <taxon>Bacillati</taxon>
        <taxon>Bacillota</taxon>
        <taxon>Bacilli</taxon>
        <taxon>Bacillales</taxon>
        <taxon>Bacillaceae</taxon>
    </lineage>
</organism>
<protein>
    <submittedName>
        <fullName evidence="1">PqqD family protein</fullName>
    </submittedName>
</protein>
<dbReference type="InterPro" id="IPR041881">
    <property type="entry name" value="PqqD_sf"/>
</dbReference>
<reference evidence="1 2" key="1">
    <citation type="submission" date="2017-10" db="EMBL/GenBank/DDBJ databases">
        <title>Bacillus sp. nov., a halophilic bacterium isolated from a Keqin Lake.</title>
        <authorList>
            <person name="Wang H."/>
        </authorList>
    </citation>
    <scope>NUCLEOTIDE SEQUENCE [LARGE SCALE GENOMIC DNA]</scope>
    <source>
        <strain evidence="1 2">KQ-12</strain>
    </source>
</reference>